<reference evidence="1" key="1">
    <citation type="submission" date="2021-10" db="EMBL/GenBank/DDBJ databases">
        <title>Melipona bicolor Genome sequencing and assembly.</title>
        <authorList>
            <person name="Araujo N.S."/>
            <person name="Arias M.C."/>
        </authorList>
    </citation>
    <scope>NUCLEOTIDE SEQUENCE</scope>
    <source>
        <strain evidence="1">USP_2M_L1-L4_2017</strain>
        <tissue evidence="1">Whole body</tissue>
    </source>
</reference>
<evidence type="ECO:0000313" key="2">
    <source>
        <dbReference type="Proteomes" id="UP001177670"/>
    </source>
</evidence>
<dbReference type="Proteomes" id="UP001177670">
    <property type="component" value="Unassembled WGS sequence"/>
</dbReference>
<evidence type="ECO:0000313" key="1">
    <source>
        <dbReference type="EMBL" id="KAK1131987.1"/>
    </source>
</evidence>
<comment type="caution">
    <text evidence="1">The sequence shown here is derived from an EMBL/GenBank/DDBJ whole genome shotgun (WGS) entry which is preliminary data.</text>
</comment>
<protein>
    <submittedName>
        <fullName evidence="1">Uncharacterized protein</fullName>
    </submittedName>
</protein>
<dbReference type="EMBL" id="JAHYIQ010000005">
    <property type="protein sequence ID" value="KAK1131987.1"/>
    <property type="molecule type" value="Genomic_DNA"/>
</dbReference>
<sequence length="143" mass="15785">MSSTRDGQILALGPVSCDDDNDDNDGIRHCNDGYLNFGTVSRYNNQQRNFRYEKGRIDSVLEAEGKPPSFGFGNSRSRVQGGARRARHPLASWVISRARASHVFGKVGAMLQSTVECPVFLEVVQPCGQCFGQHGLLRVLTKQ</sequence>
<keyword evidence="2" id="KW-1185">Reference proteome</keyword>
<gene>
    <name evidence="1" type="ORF">K0M31_016129</name>
</gene>
<dbReference type="AlphaFoldDB" id="A0AA40G6J1"/>
<name>A0AA40G6J1_9HYME</name>
<organism evidence="1 2">
    <name type="scientific">Melipona bicolor</name>
    <dbReference type="NCBI Taxonomy" id="60889"/>
    <lineage>
        <taxon>Eukaryota</taxon>
        <taxon>Metazoa</taxon>
        <taxon>Ecdysozoa</taxon>
        <taxon>Arthropoda</taxon>
        <taxon>Hexapoda</taxon>
        <taxon>Insecta</taxon>
        <taxon>Pterygota</taxon>
        <taxon>Neoptera</taxon>
        <taxon>Endopterygota</taxon>
        <taxon>Hymenoptera</taxon>
        <taxon>Apocrita</taxon>
        <taxon>Aculeata</taxon>
        <taxon>Apoidea</taxon>
        <taxon>Anthophila</taxon>
        <taxon>Apidae</taxon>
        <taxon>Melipona</taxon>
    </lineage>
</organism>
<accession>A0AA40G6J1</accession>
<proteinExistence type="predicted"/>